<keyword evidence="2 4" id="KW-0238">DNA-binding</keyword>
<dbReference type="InterPro" id="IPR001647">
    <property type="entry name" value="HTH_TetR"/>
</dbReference>
<evidence type="ECO:0000259" key="5">
    <source>
        <dbReference type="PROSITE" id="PS50977"/>
    </source>
</evidence>
<keyword evidence="3" id="KW-0804">Transcription</keyword>
<dbReference type="Proteomes" id="UP000037247">
    <property type="component" value="Unassembled WGS sequence"/>
</dbReference>
<feature type="domain" description="HTH tetR-type" evidence="5">
    <location>
        <begin position="6"/>
        <end position="66"/>
    </location>
</feature>
<sequence>MGRWPTGSRERMQTAAVELFLEKGFDETSVADITERADVTERTFYRHFGDKREVLFDRERTLERATIEAVADTPAGVAPLDAAAHALAAASSRFFVDRLDHARIRQRIIDATPELHERELLKMTSLADALAVALEARGHAPVRARLAADMAIAAFTAAFDRWLSDDTDTELGALVLDTVDELRSVAGESTVRRP</sequence>
<dbReference type="Gene3D" id="1.10.357.10">
    <property type="entry name" value="Tetracycline Repressor, domain 2"/>
    <property type="match status" value="1"/>
</dbReference>
<organism evidence="6 7">
    <name type="scientific">Gordonia jacobaea</name>
    <dbReference type="NCBI Taxonomy" id="122202"/>
    <lineage>
        <taxon>Bacteria</taxon>
        <taxon>Bacillati</taxon>
        <taxon>Actinomycetota</taxon>
        <taxon>Actinomycetes</taxon>
        <taxon>Mycobacteriales</taxon>
        <taxon>Gordoniaceae</taxon>
        <taxon>Gordonia</taxon>
    </lineage>
</organism>
<evidence type="ECO:0000256" key="1">
    <source>
        <dbReference type="ARBA" id="ARBA00023015"/>
    </source>
</evidence>
<accession>A0ABR5IFE9</accession>
<name>A0ABR5IFE9_9ACTN</name>
<comment type="caution">
    <text evidence="6">The sequence shown here is derived from an EMBL/GenBank/DDBJ whole genome shotgun (WGS) entry which is preliminary data.</text>
</comment>
<evidence type="ECO:0000313" key="7">
    <source>
        <dbReference type="Proteomes" id="UP000037247"/>
    </source>
</evidence>
<dbReference type="InterPro" id="IPR023772">
    <property type="entry name" value="DNA-bd_HTH_TetR-type_CS"/>
</dbReference>
<evidence type="ECO:0000256" key="3">
    <source>
        <dbReference type="ARBA" id="ARBA00023163"/>
    </source>
</evidence>
<dbReference type="InterPro" id="IPR050109">
    <property type="entry name" value="HTH-type_TetR-like_transc_reg"/>
</dbReference>
<dbReference type="InterPro" id="IPR041347">
    <property type="entry name" value="MftR_C"/>
</dbReference>
<dbReference type="PROSITE" id="PS01081">
    <property type="entry name" value="HTH_TETR_1"/>
    <property type="match status" value="1"/>
</dbReference>
<gene>
    <name evidence="6" type="ORF">ABW18_03745</name>
</gene>
<proteinExistence type="predicted"/>
<dbReference type="InterPro" id="IPR009057">
    <property type="entry name" value="Homeodomain-like_sf"/>
</dbReference>
<evidence type="ECO:0000256" key="4">
    <source>
        <dbReference type="PROSITE-ProRule" id="PRU00335"/>
    </source>
</evidence>
<dbReference type="EMBL" id="LDTZ01000014">
    <property type="protein sequence ID" value="KNA92447.1"/>
    <property type="molecule type" value="Genomic_DNA"/>
</dbReference>
<protein>
    <submittedName>
        <fullName evidence="6">TetR family transcriptional regulator</fullName>
    </submittedName>
</protein>
<dbReference type="Pfam" id="PF17754">
    <property type="entry name" value="TetR_C_14"/>
    <property type="match status" value="1"/>
</dbReference>
<dbReference type="PANTHER" id="PTHR30055">
    <property type="entry name" value="HTH-TYPE TRANSCRIPTIONAL REGULATOR RUTR"/>
    <property type="match status" value="1"/>
</dbReference>
<dbReference type="SUPFAM" id="SSF46689">
    <property type="entry name" value="Homeodomain-like"/>
    <property type="match status" value="1"/>
</dbReference>
<dbReference type="PANTHER" id="PTHR30055:SF238">
    <property type="entry name" value="MYCOFACTOCIN BIOSYNTHESIS TRANSCRIPTIONAL REGULATOR MFTR-RELATED"/>
    <property type="match status" value="1"/>
</dbReference>
<evidence type="ECO:0000313" key="6">
    <source>
        <dbReference type="EMBL" id="KNA92447.1"/>
    </source>
</evidence>
<evidence type="ECO:0000256" key="2">
    <source>
        <dbReference type="ARBA" id="ARBA00023125"/>
    </source>
</evidence>
<feature type="DNA-binding region" description="H-T-H motif" evidence="4">
    <location>
        <begin position="29"/>
        <end position="48"/>
    </location>
</feature>
<reference evidence="6 7" key="1">
    <citation type="submission" date="2015-05" db="EMBL/GenBank/DDBJ databases">
        <title>Draft genome sequence of the bacterium Gordonia jacobaea a new member of the Gordonia genus.</title>
        <authorList>
            <person name="Jimenez-Galisteo G."/>
            <person name="Dominguez A."/>
            <person name="Munoz E."/>
            <person name="Vinas M."/>
        </authorList>
    </citation>
    <scope>NUCLEOTIDE SEQUENCE [LARGE SCALE GENOMIC DNA]</scope>
    <source>
        <strain evidence="7">mv1</strain>
    </source>
</reference>
<keyword evidence="1" id="KW-0805">Transcription regulation</keyword>
<keyword evidence="7" id="KW-1185">Reference proteome</keyword>
<dbReference type="PRINTS" id="PR00455">
    <property type="entry name" value="HTHTETR"/>
</dbReference>
<dbReference type="PROSITE" id="PS50977">
    <property type="entry name" value="HTH_TETR_2"/>
    <property type="match status" value="1"/>
</dbReference>
<dbReference type="Pfam" id="PF00440">
    <property type="entry name" value="TetR_N"/>
    <property type="match status" value="1"/>
</dbReference>